<organism evidence="4 5">
    <name type="scientific">Agromyces salentinus</name>
    <dbReference type="NCBI Taxonomy" id="269421"/>
    <lineage>
        <taxon>Bacteria</taxon>
        <taxon>Bacillati</taxon>
        <taxon>Actinomycetota</taxon>
        <taxon>Actinomycetes</taxon>
        <taxon>Micrococcales</taxon>
        <taxon>Microbacteriaceae</taxon>
        <taxon>Agromyces</taxon>
    </lineage>
</organism>
<dbReference type="Pfam" id="PF01557">
    <property type="entry name" value="FAA_hydrolase"/>
    <property type="match status" value="1"/>
</dbReference>
<sequence length="288" mass="30720">MRIANLAERLVILDADRALDVESASSGRFSSDPQAVYARWGEFTEWAAGQDVSAGNPFDPRVLGPAVPRPPQIFAIGLNYAKHAGESGYAVPENPVVFTKFASSLTGPDVEVTLSGDTVDWEAELVVVIGHGGRDIDEGDGWNRIAGLSVGQDLSDRTVQFWGDPPQFSLGKSRAGFAPVGPAVVTLDEVESKADRDDLSVRCTLSRPDGSTEMLQDGRTRDLIFSIPALVARLSAVVELLPGDLIFTGTPEGVGIGRTPAVYLRPGEVLTTEIEGVGTIVQRFVSED</sequence>
<proteinExistence type="inferred from homology"/>
<accession>A0ABN2N1V8</accession>
<comment type="caution">
    <text evidence="4">The sequence shown here is derived from an EMBL/GenBank/DDBJ whole genome shotgun (WGS) entry which is preliminary data.</text>
</comment>
<feature type="domain" description="Fumarylacetoacetase-like C-terminal" evidence="3">
    <location>
        <begin position="73"/>
        <end position="284"/>
    </location>
</feature>
<protein>
    <submittedName>
        <fullName evidence="4">Fumarylacetoacetate hydrolase family protein</fullName>
    </submittedName>
</protein>
<comment type="similarity">
    <text evidence="1">Belongs to the FAH family.</text>
</comment>
<keyword evidence="2" id="KW-0479">Metal-binding</keyword>
<evidence type="ECO:0000313" key="4">
    <source>
        <dbReference type="EMBL" id="GAA1846265.1"/>
    </source>
</evidence>
<dbReference type="SUPFAM" id="SSF56529">
    <property type="entry name" value="FAH"/>
    <property type="match status" value="1"/>
</dbReference>
<evidence type="ECO:0000313" key="5">
    <source>
        <dbReference type="Proteomes" id="UP001501746"/>
    </source>
</evidence>
<dbReference type="InterPro" id="IPR036663">
    <property type="entry name" value="Fumarylacetoacetase_C_sf"/>
</dbReference>
<dbReference type="EMBL" id="BAAANK010000012">
    <property type="protein sequence ID" value="GAA1846265.1"/>
    <property type="molecule type" value="Genomic_DNA"/>
</dbReference>
<dbReference type="InterPro" id="IPR051121">
    <property type="entry name" value="FAH"/>
</dbReference>
<keyword evidence="4" id="KW-0378">Hydrolase</keyword>
<evidence type="ECO:0000259" key="3">
    <source>
        <dbReference type="Pfam" id="PF01557"/>
    </source>
</evidence>
<dbReference type="GO" id="GO:0016787">
    <property type="term" value="F:hydrolase activity"/>
    <property type="evidence" value="ECO:0007669"/>
    <property type="project" value="UniProtKB-KW"/>
</dbReference>
<dbReference type="PANTHER" id="PTHR42796">
    <property type="entry name" value="FUMARYLACETOACETATE HYDROLASE DOMAIN-CONTAINING PROTEIN 2A-RELATED"/>
    <property type="match status" value="1"/>
</dbReference>
<keyword evidence="5" id="KW-1185">Reference proteome</keyword>
<dbReference type="InterPro" id="IPR011234">
    <property type="entry name" value="Fumarylacetoacetase-like_C"/>
</dbReference>
<reference evidence="4 5" key="1">
    <citation type="journal article" date="2019" name="Int. J. Syst. Evol. Microbiol.">
        <title>The Global Catalogue of Microorganisms (GCM) 10K type strain sequencing project: providing services to taxonomists for standard genome sequencing and annotation.</title>
        <authorList>
            <consortium name="The Broad Institute Genomics Platform"/>
            <consortium name="The Broad Institute Genome Sequencing Center for Infectious Disease"/>
            <person name="Wu L."/>
            <person name="Ma J."/>
        </authorList>
    </citation>
    <scope>NUCLEOTIDE SEQUENCE [LARGE SCALE GENOMIC DNA]</scope>
    <source>
        <strain evidence="4 5">JCM 14323</strain>
    </source>
</reference>
<name>A0ABN2N1V8_9MICO</name>
<dbReference type="Gene3D" id="3.90.850.10">
    <property type="entry name" value="Fumarylacetoacetase-like, C-terminal domain"/>
    <property type="match status" value="1"/>
</dbReference>
<evidence type="ECO:0000256" key="1">
    <source>
        <dbReference type="ARBA" id="ARBA00010211"/>
    </source>
</evidence>
<evidence type="ECO:0000256" key="2">
    <source>
        <dbReference type="ARBA" id="ARBA00022723"/>
    </source>
</evidence>
<dbReference type="PANTHER" id="PTHR42796:SF4">
    <property type="entry name" value="FUMARYLACETOACETATE HYDROLASE DOMAIN-CONTAINING PROTEIN 2A"/>
    <property type="match status" value="1"/>
</dbReference>
<dbReference type="Proteomes" id="UP001501746">
    <property type="component" value="Unassembled WGS sequence"/>
</dbReference>
<dbReference type="RefSeq" id="WP_157428491.1">
    <property type="nucleotide sequence ID" value="NZ_BAAANK010000012.1"/>
</dbReference>
<gene>
    <name evidence="4" type="ORF">GCM10009750_35800</name>
</gene>